<reference evidence="1 2" key="1">
    <citation type="submission" date="2016-10" db="EMBL/GenBank/DDBJ databases">
        <authorList>
            <person name="de Groot N.N."/>
        </authorList>
    </citation>
    <scope>NUCLEOTIDE SEQUENCE [LARGE SCALE GENOMIC DNA]</scope>
    <source>
        <strain evidence="1 2">CGMCC 1.3702</strain>
    </source>
</reference>
<organism evidence="1 2">
    <name type="scientific">Lentibacillus halodurans</name>
    <dbReference type="NCBI Taxonomy" id="237679"/>
    <lineage>
        <taxon>Bacteria</taxon>
        <taxon>Bacillati</taxon>
        <taxon>Bacillota</taxon>
        <taxon>Bacilli</taxon>
        <taxon>Bacillales</taxon>
        <taxon>Bacillaceae</taxon>
        <taxon>Lentibacillus</taxon>
    </lineage>
</organism>
<dbReference type="EMBL" id="FOJW01000005">
    <property type="protein sequence ID" value="SFB00069.1"/>
    <property type="molecule type" value="Genomic_DNA"/>
</dbReference>
<dbReference type="Proteomes" id="UP000198642">
    <property type="component" value="Unassembled WGS sequence"/>
</dbReference>
<accession>A0A1I0XG62</accession>
<gene>
    <name evidence="1" type="ORF">SAMN04488072_10548</name>
</gene>
<dbReference type="InterPro" id="IPR010763">
    <property type="entry name" value="DgaF"/>
</dbReference>
<evidence type="ECO:0008006" key="3">
    <source>
        <dbReference type="Google" id="ProtNLM"/>
    </source>
</evidence>
<dbReference type="Pfam" id="PF07071">
    <property type="entry name" value="KDGP_aldolase"/>
    <property type="match status" value="1"/>
</dbReference>
<evidence type="ECO:0000313" key="1">
    <source>
        <dbReference type="EMBL" id="SFB00069.1"/>
    </source>
</evidence>
<dbReference type="OrthoDB" id="6580179at2"/>
<dbReference type="Gene3D" id="3.20.20.70">
    <property type="entry name" value="Aldolase class I"/>
    <property type="match status" value="1"/>
</dbReference>
<dbReference type="AlphaFoldDB" id="A0A1I0XG62"/>
<proteinExistence type="predicted"/>
<keyword evidence="2" id="KW-1185">Reference proteome</keyword>
<dbReference type="InterPro" id="IPR013785">
    <property type="entry name" value="Aldolase_TIM"/>
</dbReference>
<dbReference type="STRING" id="237679.SAMN04488072_10548"/>
<dbReference type="RefSeq" id="WP_090235862.1">
    <property type="nucleotide sequence ID" value="NZ_FOJW01000005.1"/>
</dbReference>
<evidence type="ECO:0000313" key="2">
    <source>
        <dbReference type="Proteomes" id="UP000198642"/>
    </source>
</evidence>
<protein>
    <recommendedName>
        <fullName evidence="3">2-dehydro-3-deoxy-phosphogluconate aldolase</fullName>
    </recommendedName>
</protein>
<name>A0A1I0XG62_9BACI</name>
<sequence length="239" mass="25669">MKEKWHDKFLFNFLAHDADNAAAILEAGSGYVVPGIVSDHFTSVDDAVDKVNELKKVSNVVSIGLGGGGNADNWRKVLRIAVASEPGHLNQPFETASYSQGYLDRGNLDKQVVNALVKPTGEVGKIQLANAGSTMDVEAFMDIAASLGIESIKMMPVHGTEHVEELVYLTRIAQAKGIRGVEPAGGINVTNIGEIMAGVKDIDIEFFMPHIFGSAVDHETGKTIPEKVRAIFKTVEGLL</sequence>